<name>A0A8B6YFE9_CAMFR</name>
<keyword evidence="2 4" id="KW-0812">Transmembrane</keyword>
<feature type="transmembrane region" description="Helical" evidence="4">
    <location>
        <begin position="136"/>
        <end position="157"/>
    </location>
</feature>
<evidence type="ECO:0000256" key="2">
    <source>
        <dbReference type="ARBA" id="ARBA00022692"/>
    </source>
</evidence>
<keyword evidence="4" id="KW-1133">Transmembrane helix</keyword>
<dbReference type="Proteomes" id="UP000694856">
    <property type="component" value="Chromosome 33"/>
</dbReference>
<sequence>MAHIRNVQATNMLFSSWALVFLVTGIILEQWVELKLGPEKPSLPHSPWICCTTDWPEGGLKVVRDMMLLVFSLSLLHNLLLGLEFTYMIPQTKHILFMTASLSFFTGALLLSALVLYQHHLRQAESVYHYSYRVTWNFFIAYSTIFFFIASGFLSFLQHKQSMNSSASLTIIPESAQEDQVMEQSGASVKDLVLPADAAVPRSIVHVHATQAKDSPSRTQVQGRRVTWAL</sequence>
<dbReference type="PANTHER" id="PTHR36477:SF1">
    <property type="entry name" value="TRANSMEMBRANE PROTEIN 225"/>
    <property type="match status" value="1"/>
</dbReference>
<evidence type="ECO:0000313" key="6">
    <source>
        <dbReference type="Proteomes" id="UP000694856"/>
    </source>
</evidence>
<keyword evidence="3 4" id="KW-0472">Membrane</keyword>
<dbReference type="PANTHER" id="PTHR36477">
    <property type="entry name" value="TRANSMEMBRANE PROTEIN 225"/>
    <property type="match status" value="1"/>
</dbReference>
<feature type="transmembrane region" description="Helical" evidence="4">
    <location>
        <begin position="12"/>
        <end position="32"/>
    </location>
</feature>
<evidence type="ECO:0000313" key="7">
    <source>
        <dbReference type="RefSeq" id="XP_006180349.2"/>
    </source>
</evidence>
<dbReference type="Pfam" id="PF25452">
    <property type="entry name" value="TM225"/>
    <property type="match status" value="1"/>
</dbReference>
<feature type="transmembrane region" description="Helical" evidence="4">
    <location>
        <begin position="66"/>
        <end position="83"/>
    </location>
</feature>
<dbReference type="InterPro" id="IPR057351">
    <property type="entry name" value="TM225_dom"/>
</dbReference>
<evidence type="ECO:0000259" key="5">
    <source>
        <dbReference type="Pfam" id="PF25452"/>
    </source>
</evidence>
<protein>
    <submittedName>
        <fullName evidence="7">Transmembrane protein 225</fullName>
    </submittedName>
</protein>
<feature type="domain" description="Transmembrane protein 225" evidence="5">
    <location>
        <begin position="3"/>
        <end position="162"/>
    </location>
</feature>
<organism evidence="6 7">
    <name type="scientific">Camelus ferus</name>
    <name type="common">Wild bactrian camel</name>
    <name type="synonym">Camelus bactrianus ferus</name>
    <dbReference type="NCBI Taxonomy" id="419612"/>
    <lineage>
        <taxon>Eukaryota</taxon>
        <taxon>Metazoa</taxon>
        <taxon>Chordata</taxon>
        <taxon>Craniata</taxon>
        <taxon>Vertebrata</taxon>
        <taxon>Euteleostomi</taxon>
        <taxon>Mammalia</taxon>
        <taxon>Eutheria</taxon>
        <taxon>Laurasiatheria</taxon>
        <taxon>Artiodactyla</taxon>
        <taxon>Tylopoda</taxon>
        <taxon>Camelidae</taxon>
        <taxon>Camelus</taxon>
    </lineage>
</organism>
<dbReference type="RefSeq" id="XP_006180349.2">
    <property type="nucleotide sequence ID" value="XM_006180287.3"/>
</dbReference>
<keyword evidence="6" id="KW-1185">Reference proteome</keyword>
<dbReference type="Gene3D" id="1.20.140.150">
    <property type="match status" value="1"/>
</dbReference>
<feature type="transmembrane region" description="Helical" evidence="4">
    <location>
        <begin position="95"/>
        <end position="116"/>
    </location>
</feature>
<dbReference type="KEGG" id="cfr:102523394"/>
<reference evidence="7" key="1">
    <citation type="submission" date="2025-08" db="UniProtKB">
        <authorList>
            <consortium name="RefSeq"/>
        </authorList>
    </citation>
    <scope>IDENTIFICATION</scope>
    <source>
        <tissue evidence="7">Ear skin</tissue>
    </source>
</reference>
<evidence type="ECO:0000256" key="1">
    <source>
        <dbReference type="ARBA" id="ARBA00004141"/>
    </source>
</evidence>
<dbReference type="GeneID" id="102523394"/>
<proteinExistence type="predicted"/>
<evidence type="ECO:0000256" key="3">
    <source>
        <dbReference type="ARBA" id="ARBA00023136"/>
    </source>
</evidence>
<dbReference type="AlphaFoldDB" id="A0A8B6YFE9"/>
<accession>A0A8B6YFE9</accession>
<gene>
    <name evidence="7" type="primary">LOC102523394</name>
</gene>
<evidence type="ECO:0000256" key="4">
    <source>
        <dbReference type="SAM" id="Phobius"/>
    </source>
</evidence>
<dbReference type="InterPro" id="IPR033542">
    <property type="entry name" value="TM225"/>
</dbReference>
<comment type="subcellular location">
    <subcellularLocation>
        <location evidence="1">Membrane</location>
        <topology evidence="1">Multi-pass membrane protein</topology>
    </subcellularLocation>
</comment>
<dbReference type="GO" id="GO:0016020">
    <property type="term" value="C:membrane"/>
    <property type="evidence" value="ECO:0007669"/>
    <property type="project" value="UniProtKB-SubCell"/>
</dbReference>